<reference evidence="2 3" key="1">
    <citation type="submission" date="2017-02" db="EMBL/GenBank/DDBJ databases">
        <title>Delving into the versatile metabolic prowess of the omnipresent phylum Bacteroidetes.</title>
        <authorList>
            <person name="Nobu M.K."/>
            <person name="Mei R."/>
            <person name="Narihiro T."/>
            <person name="Kuroda K."/>
            <person name="Liu W.-T."/>
        </authorList>
    </citation>
    <scope>NUCLEOTIDE SEQUENCE [LARGE SCALE GENOMIC DNA]</scope>
    <source>
        <strain evidence="2">ADurb.Bin417</strain>
    </source>
</reference>
<feature type="compositionally biased region" description="Basic and acidic residues" evidence="1">
    <location>
        <begin position="47"/>
        <end position="58"/>
    </location>
</feature>
<comment type="caution">
    <text evidence="2">The sequence shown here is derived from an EMBL/GenBank/DDBJ whole genome shotgun (WGS) entry which is preliminary data.</text>
</comment>
<feature type="region of interest" description="Disordered" evidence="1">
    <location>
        <begin position="1"/>
        <end position="59"/>
    </location>
</feature>
<evidence type="ECO:0000256" key="1">
    <source>
        <dbReference type="SAM" id="MobiDB-lite"/>
    </source>
</evidence>
<protein>
    <submittedName>
        <fullName evidence="2">Uncharacterized protein</fullName>
    </submittedName>
</protein>
<organism evidence="2 3">
    <name type="scientific">candidate division TA06 bacterium ADurb.Bin417</name>
    <dbReference type="NCBI Taxonomy" id="1852828"/>
    <lineage>
        <taxon>Bacteria</taxon>
        <taxon>Bacteria division TA06</taxon>
    </lineage>
</organism>
<evidence type="ECO:0000313" key="2">
    <source>
        <dbReference type="EMBL" id="OPZ90227.1"/>
    </source>
</evidence>
<dbReference type="Proteomes" id="UP000485484">
    <property type="component" value="Unassembled WGS sequence"/>
</dbReference>
<dbReference type="AlphaFoldDB" id="A0A1V5MAJ3"/>
<accession>A0A1V5MAJ3</accession>
<name>A0A1V5MAJ3_UNCT6</name>
<dbReference type="EMBL" id="MWAK01000282">
    <property type="protein sequence ID" value="OPZ90227.1"/>
    <property type="molecule type" value="Genomic_DNA"/>
</dbReference>
<feature type="region of interest" description="Disordered" evidence="1">
    <location>
        <begin position="81"/>
        <end position="102"/>
    </location>
</feature>
<proteinExistence type="predicted"/>
<evidence type="ECO:0000313" key="3">
    <source>
        <dbReference type="Proteomes" id="UP000485484"/>
    </source>
</evidence>
<sequence length="255" mass="27284">MAPHHALDTHGQGNGNHGRQAFRNGRHRQADRGQKNLQQFAAPPPFKQEDQHHQRQTDIDDETSELLQLLLKRGGLVADGLDKPGDPAQFGRHAGGHHQRPGLAAADRGAQVNLVGPVGQRNLRFLEGQARLQNRGGLSGQAGFQNAEVVGVINDAAVGRHVIAGLQLDKIPRHQLGGRPVLEAAAPPDPGDRAGQSLQGGQGLLGPVLLDKTEHRIKNHDAQDGQGIHPLLQEAGDEGGADQYPDDKILELGEE</sequence>
<feature type="compositionally biased region" description="Basic and acidic residues" evidence="1">
    <location>
        <begin position="211"/>
        <end position="223"/>
    </location>
</feature>
<gene>
    <name evidence="2" type="ORF">BWY73_01362</name>
</gene>
<dbReference type="AntiFam" id="ANF00085">
    <property type="entry name" value="Shadow ORF (opposite pacL)"/>
</dbReference>
<feature type="region of interest" description="Disordered" evidence="1">
    <location>
        <begin position="180"/>
        <end position="246"/>
    </location>
</feature>